<dbReference type="Proteomes" id="UP000070533">
    <property type="component" value="Unassembled WGS sequence"/>
</dbReference>
<dbReference type="OrthoDB" id="594989at2"/>
<organism evidence="2 3">
    <name type="scientific">Prevotella corporis</name>
    <dbReference type="NCBI Taxonomy" id="28128"/>
    <lineage>
        <taxon>Bacteria</taxon>
        <taxon>Pseudomonadati</taxon>
        <taxon>Bacteroidota</taxon>
        <taxon>Bacteroidia</taxon>
        <taxon>Bacteroidales</taxon>
        <taxon>Prevotellaceae</taxon>
        <taxon>Prevotella</taxon>
    </lineage>
</organism>
<dbReference type="AlphaFoldDB" id="A0A133QLB4"/>
<dbReference type="RefSeq" id="WP_060940133.1">
    <property type="nucleotide sequence ID" value="NZ_JAIHUT010000005.1"/>
</dbReference>
<comment type="caution">
    <text evidence="2">The sequence shown here is derived from an EMBL/GenBank/DDBJ whole genome shotgun (WGS) entry which is preliminary data.</text>
</comment>
<sequence>MIQRKQTVFLFLSLIATLICLSMPIALFEPQGMGGENRMLNLWVIDGSGTKDFSVWPLFAILLSTVPLQLFAIFDYHHRKRQITTCSIALILIIVWYIAYGVLSKTLSSGMIYHAQLASFLPLLTLILIFLARRGIKADEALVRAADRIR</sequence>
<accession>A0A133QLB4</accession>
<dbReference type="InterPro" id="IPR025635">
    <property type="entry name" value="DUF4293"/>
</dbReference>
<protein>
    <recommendedName>
        <fullName evidence="4">DUF4293 domain-containing protein</fullName>
    </recommendedName>
</protein>
<gene>
    <name evidence="2" type="ORF">HMPREF3226_00405</name>
</gene>
<feature type="transmembrane region" description="Helical" evidence="1">
    <location>
        <begin position="83"/>
        <end position="100"/>
    </location>
</feature>
<evidence type="ECO:0000313" key="2">
    <source>
        <dbReference type="EMBL" id="KXA43657.1"/>
    </source>
</evidence>
<dbReference type="STRING" id="28128.HMPREF3226_00405"/>
<reference evidence="3" key="1">
    <citation type="submission" date="2016-01" db="EMBL/GenBank/DDBJ databases">
        <authorList>
            <person name="Mitreva M."/>
            <person name="Pepin K.H."/>
            <person name="Mihindukulasuriya K.A."/>
            <person name="Fulton R."/>
            <person name="Fronick C."/>
            <person name="O'Laughlin M."/>
            <person name="Miner T."/>
            <person name="Herter B."/>
            <person name="Rosa B.A."/>
            <person name="Cordes M."/>
            <person name="Tomlinson C."/>
            <person name="Wollam A."/>
            <person name="Palsikar V.B."/>
            <person name="Mardis E.R."/>
            <person name="Wilson R.K."/>
        </authorList>
    </citation>
    <scope>NUCLEOTIDE SEQUENCE [LARGE SCALE GENOMIC DNA]</scope>
    <source>
        <strain evidence="3">MJR7716</strain>
    </source>
</reference>
<dbReference type="PATRIC" id="fig|28128.5.peg.404"/>
<keyword evidence="3" id="KW-1185">Reference proteome</keyword>
<dbReference type="Pfam" id="PF14126">
    <property type="entry name" value="DUF4293"/>
    <property type="match status" value="1"/>
</dbReference>
<keyword evidence="1" id="KW-0812">Transmembrane</keyword>
<name>A0A133QLB4_9BACT</name>
<evidence type="ECO:0008006" key="4">
    <source>
        <dbReference type="Google" id="ProtNLM"/>
    </source>
</evidence>
<feature type="transmembrane region" description="Helical" evidence="1">
    <location>
        <begin position="54"/>
        <end position="76"/>
    </location>
</feature>
<feature type="transmembrane region" description="Helical" evidence="1">
    <location>
        <begin position="112"/>
        <end position="132"/>
    </location>
</feature>
<keyword evidence="1" id="KW-0472">Membrane</keyword>
<evidence type="ECO:0000256" key="1">
    <source>
        <dbReference type="SAM" id="Phobius"/>
    </source>
</evidence>
<dbReference type="EMBL" id="LRQG01000016">
    <property type="protein sequence ID" value="KXA43657.1"/>
    <property type="molecule type" value="Genomic_DNA"/>
</dbReference>
<proteinExistence type="predicted"/>
<evidence type="ECO:0000313" key="3">
    <source>
        <dbReference type="Proteomes" id="UP000070533"/>
    </source>
</evidence>
<keyword evidence="1" id="KW-1133">Transmembrane helix</keyword>